<evidence type="ECO:0000313" key="1">
    <source>
        <dbReference type="EMBL" id="VYT60398.1"/>
    </source>
</evidence>
<organism evidence="1">
    <name type="scientific">Thomasclavelia ramosa</name>
    <dbReference type="NCBI Taxonomy" id="1547"/>
    <lineage>
        <taxon>Bacteria</taxon>
        <taxon>Bacillati</taxon>
        <taxon>Bacillota</taxon>
        <taxon>Erysipelotrichia</taxon>
        <taxon>Erysipelotrichales</taxon>
        <taxon>Coprobacillaceae</taxon>
        <taxon>Thomasclavelia</taxon>
    </lineage>
</organism>
<accession>A0A6N2Y4A8</accession>
<reference evidence="1" key="1">
    <citation type="submission" date="2019-11" db="EMBL/GenBank/DDBJ databases">
        <authorList>
            <person name="Feng L."/>
        </authorList>
    </citation>
    <scope>NUCLEOTIDE SEQUENCE</scope>
    <source>
        <strain evidence="1">CramosumLFYP8</strain>
    </source>
</reference>
<sequence>MPVSINIDESDFSTFENAGFNIKNNDILEIMKAI</sequence>
<protein>
    <submittedName>
        <fullName evidence="1">Uncharacterized protein</fullName>
    </submittedName>
</protein>
<gene>
    <name evidence="1" type="ORF">CRLFYP8_01523</name>
</gene>
<dbReference type="AlphaFoldDB" id="A0A6N2Y4A8"/>
<proteinExistence type="predicted"/>
<dbReference type="EMBL" id="CACRTL010000011">
    <property type="protein sequence ID" value="VYT60398.1"/>
    <property type="molecule type" value="Genomic_DNA"/>
</dbReference>
<name>A0A6N2Y4A8_9FIRM</name>